<keyword evidence="3" id="KW-1185">Reference proteome</keyword>
<organism evidence="2 3">
    <name type="scientific">Paludisphaera mucosa</name>
    <dbReference type="NCBI Taxonomy" id="3030827"/>
    <lineage>
        <taxon>Bacteria</taxon>
        <taxon>Pseudomonadati</taxon>
        <taxon>Planctomycetota</taxon>
        <taxon>Planctomycetia</taxon>
        <taxon>Isosphaerales</taxon>
        <taxon>Isosphaeraceae</taxon>
        <taxon>Paludisphaera</taxon>
    </lineage>
</organism>
<accession>A0ABT6F8C2</accession>
<proteinExistence type="predicted"/>
<evidence type="ECO:0000313" key="2">
    <source>
        <dbReference type="EMBL" id="MDG3003679.1"/>
    </source>
</evidence>
<gene>
    <name evidence="2" type="ORF">PZE19_07855</name>
</gene>
<keyword evidence="1" id="KW-0812">Transmembrane</keyword>
<keyword evidence="1" id="KW-1133">Transmembrane helix</keyword>
<comment type="caution">
    <text evidence="2">The sequence shown here is derived from an EMBL/GenBank/DDBJ whole genome shotgun (WGS) entry which is preliminary data.</text>
</comment>
<dbReference type="Proteomes" id="UP001216907">
    <property type="component" value="Unassembled WGS sequence"/>
</dbReference>
<evidence type="ECO:0000313" key="3">
    <source>
        <dbReference type="Proteomes" id="UP001216907"/>
    </source>
</evidence>
<feature type="transmembrane region" description="Helical" evidence="1">
    <location>
        <begin position="42"/>
        <end position="61"/>
    </location>
</feature>
<dbReference type="RefSeq" id="WP_277860029.1">
    <property type="nucleotide sequence ID" value="NZ_JARRAG010000001.1"/>
</dbReference>
<evidence type="ECO:0000256" key="1">
    <source>
        <dbReference type="SAM" id="Phobius"/>
    </source>
</evidence>
<dbReference type="EMBL" id="JARRAG010000001">
    <property type="protein sequence ID" value="MDG3003679.1"/>
    <property type="molecule type" value="Genomic_DNA"/>
</dbReference>
<name>A0ABT6F8C2_9BACT</name>
<feature type="transmembrane region" description="Helical" evidence="1">
    <location>
        <begin position="12"/>
        <end position="30"/>
    </location>
</feature>
<feature type="transmembrane region" description="Helical" evidence="1">
    <location>
        <begin position="68"/>
        <end position="86"/>
    </location>
</feature>
<protein>
    <submittedName>
        <fullName evidence="2">Uncharacterized protein</fullName>
    </submittedName>
</protein>
<sequence>MSIAHFNFCGVFEMLVMFFQTFGVMGLFLYRLTAHHSYWSNVGRYGVILALFGLGISGALCGRHDSEFALFAGGTMTLLLIGMTIGNSNIDAVDAMPSFGEAEAA</sequence>
<keyword evidence="1" id="KW-0472">Membrane</keyword>
<reference evidence="2 3" key="1">
    <citation type="submission" date="2023-03" db="EMBL/GenBank/DDBJ databases">
        <title>Paludisphaera mucosa sp. nov. a novel planctomycete from northern fen.</title>
        <authorList>
            <person name="Ivanova A."/>
        </authorList>
    </citation>
    <scope>NUCLEOTIDE SEQUENCE [LARGE SCALE GENOMIC DNA]</scope>
    <source>
        <strain evidence="2 3">Pla2</strain>
    </source>
</reference>